<comment type="pathway">
    <text evidence="3">Amino-acid biosynthesis; L-methionine biosynthesis via de novo pathway; L-homocysteine from O-succinyl-L-homoserine: step 1/1.</text>
</comment>
<evidence type="ECO:0000313" key="6">
    <source>
        <dbReference type="EMBL" id="KCZ57852.1"/>
    </source>
</evidence>
<keyword evidence="3" id="KW-0028">Amino-acid biosynthesis</keyword>
<dbReference type="Gene3D" id="3.90.1150.10">
    <property type="entry name" value="Aspartate Aminotransferase, domain 1"/>
    <property type="match status" value="1"/>
</dbReference>
<comment type="similarity">
    <text evidence="3">Belongs to the trans-sulfuration enzymes family. MetZ subfamily.</text>
</comment>
<comment type="caution">
    <text evidence="6">The sequence shown here is derived from an EMBL/GenBank/DDBJ whole genome shotgun (WGS) entry which is preliminary data.</text>
</comment>
<gene>
    <name evidence="3" type="primary">metZ</name>
    <name evidence="6" type="ORF">HY36_11795</name>
</gene>
<dbReference type="GO" id="GO:0016765">
    <property type="term" value="F:transferase activity, transferring alkyl or aryl (other than methyl) groups"/>
    <property type="evidence" value="ECO:0007669"/>
    <property type="project" value="UniProtKB-UniRule"/>
</dbReference>
<dbReference type="GO" id="GO:0030170">
    <property type="term" value="F:pyridoxal phosphate binding"/>
    <property type="evidence" value="ECO:0007669"/>
    <property type="project" value="UniProtKB-UniRule"/>
</dbReference>
<dbReference type="CDD" id="cd00614">
    <property type="entry name" value="CGS_like"/>
    <property type="match status" value="1"/>
</dbReference>
<dbReference type="GO" id="GO:0016846">
    <property type="term" value="F:carbon-sulfur lyase activity"/>
    <property type="evidence" value="ECO:0007669"/>
    <property type="project" value="TreeGrafter"/>
</dbReference>
<dbReference type="GO" id="GO:0071266">
    <property type="term" value="P:'de novo' L-methionine biosynthetic process"/>
    <property type="evidence" value="ECO:0007669"/>
    <property type="project" value="UniProtKB-UniRule"/>
</dbReference>
<evidence type="ECO:0000256" key="4">
    <source>
        <dbReference type="PIRSR" id="PIRSR001434-2"/>
    </source>
</evidence>
<dbReference type="eggNOG" id="COG0626">
    <property type="taxonomic scope" value="Bacteria"/>
</dbReference>
<comment type="subunit">
    <text evidence="3">Homotetramer.</text>
</comment>
<dbReference type="InterPro" id="IPR015424">
    <property type="entry name" value="PyrdxlP-dep_Trfase"/>
</dbReference>
<keyword evidence="3" id="KW-0486">Methionine biosynthesis</keyword>
<dbReference type="UniPathway" id="UPA00051">
    <property type="reaction ID" value="UER00449"/>
</dbReference>
<dbReference type="Proteomes" id="UP000024547">
    <property type="component" value="Unassembled WGS sequence"/>
</dbReference>
<dbReference type="GO" id="GO:0019346">
    <property type="term" value="P:transsulfuration"/>
    <property type="evidence" value="ECO:0007669"/>
    <property type="project" value="InterPro"/>
</dbReference>
<keyword evidence="3" id="KW-0808">Transferase</keyword>
<dbReference type="AlphaFoldDB" id="A0A059DVU4"/>
<comment type="catalytic activity">
    <reaction evidence="3">
        <text>O-succinyl-L-homoserine + hydrogen sulfide = L-homocysteine + succinate</text>
        <dbReference type="Rhea" id="RHEA:27826"/>
        <dbReference type="ChEBI" id="CHEBI:29919"/>
        <dbReference type="ChEBI" id="CHEBI:30031"/>
        <dbReference type="ChEBI" id="CHEBI:57661"/>
        <dbReference type="ChEBI" id="CHEBI:58199"/>
    </reaction>
</comment>
<dbReference type="InterPro" id="IPR015421">
    <property type="entry name" value="PyrdxlP-dep_Trfase_major"/>
</dbReference>
<sequence length="400" mass="43307">MADAPGDNAKKGWKPATQAVRGGLMRSEHGEISEALYLTSGYSYDSAEQAMRRMAGEEDGFVYSRYGSPTCEMLQQRLALIEGAETCRVAASGMGAISTAILAPLKAGDRVVAATALFGSCRWIIANQMPKFGIETVFVDGADLEAWEREIAKGCQLVLIESPANPLLDGVDIEAVAKLCKATGATLVVDNVFATPILQKPLELGADVVVYSTTKHMDGQGRVMGGAILCDSARMEEIYDPWLRHLGPAASPFNAWVVLKGLETLKLRVDQQTRNAARLADVIADHPAIAAVRYPHREDHPHYEIHKRQMSAGGTMIAFSLKGSQAEAFKFLNALELVDICNNLGDTKTLACHPSSTTHRALSDEEQASMGLDRSWIRMSVGLEDSDDLVMDLTRALNSV</sequence>
<keyword evidence="7" id="KW-1185">Reference proteome</keyword>
<evidence type="ECO:0000256" key="3">
    <source>
        <dbReference type="HAMAP-Rule" id="MF_02056"/>
    </source>
</evidence>
<evidence type="ECO:0000256" key="5">
    <source>
        <dbReference type="RuleBase" id="RU362118"/>
    </source>
</evidence>
<reference evidence="6 7" key="1">
    <citation type="journal article" date="2014" name="Antonie Van Leeuwenhoek">
        <title>Hyphomonas beringensis sp. nov. and Hyphomonas chukchiensis sp. nov., isolated from surface seawater of the Bering Sea and Chukchi Sea.</title>
        <authorList>
            <person name="Li C."/>
            <person name="Lai Q."/>
            <person name="Li G."/>
            <person name="Dong C."/>
            <person name="Wang J."/>
            <person name="Liao Y."/>
            <person name="Shao Z."/>
        </authorList>
    </citation>
    <scope>NUCLEOTIDE SEQUENCE [LARGE SCALE GENOMIC DNA]</scope>
    <source>
        <strain evidence="6 7">22II1-22F38</strain>
    </source>
</reference>
<dbReference type="InterPro" id="IPR006234">
    <property type="entry name" value="O-succ-hSer_sulfhydrylase"/>
</dbReference>
<dbReference type="InterPro" id="IPR015422">
    <property type="entry name" value="PyrdxlP-dep_Trfase_small"/>
</dbReference>
<dbReference type="NCBIfam" id="TIGR01325">
    <property type="entry name" value="O_suc_HS_sulf"/>
    <property type="match status" value="1"/>
</dbReference>
<evidence type="ECO:0000256" key="1">
    <source>
        <dbReference type="ARBA" id="ARBA00001933"/>
    </source>
</evidence>
<dbReference type="SUPFAM" id="SSF53383">
    <property type="entry name" value="PLP-dependent transferases"/>
    <property type="match status" value="1"/>
</dbReference>
<name>A0A059DVU4_9PROT</name>
<evidence type="ECO:0000256" key="2">
    <source>
        <dbReference type="ARBA" id="ARBA00022898"/>
    </source>
</evidence>
<accession>A0A059DVU4</accession>
<dbReference type="InterPro" id="IPR000277">
    <property type="entry name" value="Cys/Met-Metab_PyrdxlP-dep_enz"/>
</dbReference>
<dbReference type="RefSeq" id="WP_035555591.1">
    <property type="nucleotide sequence ID" value="NZ_AWFH01000063.1"/>
</dbReference>
<proteinExistence type="inferred from homology"/>
<dbReference type="PIRSF" id="PIRSF001434">
    <property type="entry name" value="CGS"/>
    <property type="match status" value="1"/>
</dbReference>
<dbReference type="PATRIC" id="fig|1280948.3.peg.3482"/>
<organism evidence="6 7">
    <name type="scientific">Hyphomonas atlantica</name>
    <dbReference type="NCBI Taxonomy" id="1280948"/>
    <lineage>
        <taxon>Bacteria</taxon>
        <taxon>Pseudomonadati</taxon>
        <taxon>Pseudomonadota</taxon>
        <taxon>Alphaproteobacteria</taxon>
        <taxon>Hyphomonadales</taxon>
        <taxon>Hyphomonadaceae</taxon>
        <taxon>Hyphomonas</taxon>
    </lineage>
</organism>
<dbReference type="HAMAP" id="MF_02056">
    <property type="entry name" value="MetZ"/>
    <property type="match status" value="1"/>
</dbReference>
<dbReference type="EC" id="2.5.1.-" evidence="3"/>
<dbReference type="STRING" id="1280948.HY36_11795"/>
<comment type="cofactor">
    <cofactor evidence="1 3 5">
        <name>pyridoxal 5'-phosphate</name>
        <dbReference type="ChEBI" id="CHEBI:597326"/>
    </cofactor>
</comment>
<keyword evidence="2 3" id="KW-0663">Pyridoxal phosphate</keyword>
<dbReference type="GO" id="GO:0005737">
    <property type="term" value="C:cytoplasm"/>
    <property type="evidence" value="ECO:0007669"/>
    <property type="project" value="TreeGrafter"/>
</dbReference>
<comment type="function">
    <text evidence="3">Catalyzes the formation of L-homocysteine from O-succinyl-L-homoserine (OSHS) and hydrogen sulfide.</text>
</comment>
<evidence type="ECO:0000313" key="7">
    <source>
        <dbReference type="Proteomes" id="UP000024547"/>
    </source>
</evidence>
<dbReference type="OrthoDB" id="9790858at2"/>
<dbReference type="PANTHER" id="PTHR11808">
    <property type="entry name" value="TRANS-SULFURATION ENZYME FAMILY MEMBER"/>
    <property type="match status" value="1"/>
</dbReference>
<dbReference type="Pfam" id="PF01053">
    <property type="entry name" value="Cys_Met_Meta_PP"/>
    <property type="match status" value="1"/>
</dbReference>
<dbReference type="FunFam" id="3.40.640.10:FF:000046">
    <property type="entry name" value="Cystathionine gamma-lyase"/>
    <property type="match status" value="1"/>
</dbReference>
<dbReference type="PANTHER" id="PTHR11808:SF80">
    <property type="entry name" value="CYSTATHIONINE GAMMA-LYASE"/>
    <property type="match status" value="1"/>
</dbReference>
<protein>
    <recommendedName>
        <fullName evidence="3">O-succinylhomoserine sulfhydrylase</fullName>
        <shortName evidence="3">OSH sulfhydrylase</shortName>
        <shortName evidence="3">OSHS sulfhydrylase</shortName>
        <ecNumber evidence="3">2.5.1.-</ecNumber>
    </recommendedName>
</protein>
<dbReference type="Gene3D" id="3.40.640.10">
    <property type="entry name" value="Type I PLP-dependent aspartate aminotransferase-like (Major domain)"/>
    <property type="match status" value="1"/>
</dbReference>
<dbReference type="EMBL" id="AWFH01000063">
    <property type="protein sequence ID" value="KCZ57852.1"/>
    <property type="molecule type" value="Genomic_DNA"/>
</dbReference>
<dbReference type="GO" id="GO:0071268">
    <property type="term" value="P:homocysteine biosynthetic process"/>
    <property type="evidence" value="ECO:0007669"/>
    <property type="project" value="InterPro"/>
</dbReference>
<feature type="modified residue" description="N6-(pyridoxal phosphate)lysine" evidence="3 4">
    <location>
        <position position="215"/>
    </location>
</feature>